<dbReference type="InterPro" id="IPR011053">
    <property type="entry name" value="Single_hybrid_motif"/>
</dbReference>
<evidence type="ECO:0000313" key="4">
    <source>
        <dbReference type="EMBL" id="RVT94007.1"/>
    </source>
</evidence>
<dbReference type="AlphaFoldDB" id="A0A437M8U0"/>
<dbReference type="Proteomes" id="UP000282971">
    <property type="component" value="Unassembled WGS sequence"/>
</dbReference>
<dbReference type="InterPro" id="IPR003016">
    <property type="entry name" value="2-oxoA_DH_lipoyl-BS"/>
</dbReference>
<evidence type="ECO:0000259" key="3">
    <source>
        <dbReference type="PROSITE" id="PS50968"/>
    </source>
</evidence>
<feature type="domain" description="Lipoyl-binding" evidence="3">
    <location>
        <begin position="2"/>
        <end position="76"/>
    </location>
</feature>
<reference evidence="4 5" key="1">
    <citation type="submission" date="2019-01" db="EMBL/GenBank/DDBJ databases">
        <authorList>
            <person name="Chen W.-M."/>
        </authorList>
    </citation>
    <scope>NUCLEOTIDE SEQUENCE [LARGE SCALE GENOMIC DNA]</scope>
    <source>
        <strain evidence="4 5">CCP-7</strain>
    </source>
</reference>
<dbReference type="PANTHER" id="PTHR23151">
    <property type="entry name" value="DIHYDROLIPOAMIDE ACETYL/SUCCINYL-TRANSFERASE-RELATED"/>
    <property type="match status" value="1"/>
</dbReference>
<keyword evidence="2" id="KW-0450">Lipoyl</keyword>
<gene>
    <name evidence="4" type="ORF">EOD43_09170</name>
</gene>
<dbReference type="Gene3D" id="2.40.50.100">
    <property type="match status" value="1"/>
</dbReference>
<dbReference type="EMBL" id="SACN01000001">
    <property type="protein sequence ID" value="RVT94007.1"/>
    <property type="molecule type" value="Genomic_DNA"/>
</dbReference>
<proteinExistence type="predicted"/>
<evidence type="ECO:0000256" key="1">
    <source>
        <dbReference type="ARBA" id="ARBA00001938"/>
    </source>
</evidence>
<protein>
    <submittedName>
        <fullName evidence="4">Biotin/lipoyl-binding protein</fullName>
    </submittedName>
</protein>
<dbReference type="RefSeq" id="WP_127743179.1">
    <property type="nucleotide sequence ID" value="NZ_SACN01000001.1"/>
</dbReference>
<dbReference type="PROSITE" id="PS50968">
    <property type="entry name" value="BIOTINYL_LIPOYL"/>
    <property type="match status" value="1"/>
</dbReference>
<name>A0A437M8U0_9SPHN</name>
<comment type="caution">
    <text evidence="4">The sequence shown here is derived from an EMBL/GenBank/DDBJ whole genome shotgun (WGS) entry which is preliminary data.</text>
</comment>
<comment type="cofactor">
    <cofactor evidence="1">
        <name>(R)-lipoate</name>
        <dbReference type="ChEBI" id="CHEBI:83088"/>
    </cofactor>
</comment>
<dbReference type="GO" id="GO:0045254">
    <property type="term" value="C:pyruvate dehydrogenase complex"/>
    <property type="evidence" value="ECO:0007669"/>
    <property type="project" value="InterPro"/>
</dbReference>
<dbReference type="PROSITE" id="PS00189">
    <property type="entry name" value="LIPOYL"/>
    <property type="match status" value="1"/>
</dbReference>
<dbReference type="SUPFAM" id="SSF51230">
    <property type="entry name" value="Single hybrid motif"/>
    <property type="match status" value="1"/>
</dbReference>
<dbReference type="InterPro" id="IPR045257">
    <property type="entry name" value="E2/Pdx1"/>
</dbReference>
<dbReference type="OrthoDB" id="7363068at2"/>
<dbReference type="GO" id="GO:0006086">
    <property type="term" value="P:pyruvate decarboxylation to acetyl-CoA"/>
    <property type="evidence" value="ECO:0007669"/>
    <property type="project" value="InterPro"/>
</dbReference>
<dbReference type="InterPro" id="IPR000089">
    <property type="entry name" value="Biotin_lipoyl"/>
</dbReference>
<sequence>MSTDVVLPKLGFSMQAGTVTEWLVADGGEVKEGEPLFLLEADKATNEVEAPASGKLTIIAPVGEELDVGTIIGRID</sequence>
<accession>A0A437M8U0</accession>
<dbReference type="PANTHER" id="PTHR23151:SF90">
    <property type="entry name" value="DIHYDROLIPOYLLYSINE-RESIDUE ACETYLTRANSFERASE COMPONENT OF PYRUVATE DEHYDROGENASE COMPLEX, MITOCHONDRIAL-RELATED"/>
    <property type="match status" value="1"/>
</dbReference>
<organism evidence="4 5">
    <name type="scientific">Sphingomonas crocodyli</name>
    <dbReference type="NCBI Taxonomy" id="1979270"/>
    <lineage>
        <taxon>Bacteria</taxon>
        <taxon>Pseudomonadati</taxon>
        <taxon>Pseudomonadota</taxon>
        <taxon>Alphaproteobacteria</taxon>
        <taxon>Sphingomonadales</taxon>
        <taxon>Sphingomonadaceae</taxon>
        <taxon>Sphingomonas</taxon>
    </lineage>
</organism>
<keyword evidence="5" id="KW-1185">Reference proteome</keyword>
<evidence type="ECO:0000256" key="2">
    <source>
        <dbReference type="ARBA" id="ARBA00022823"/>
    </source>
</evidence>
<evidence type="ECO:0000313" key="5">
    <source>
        <dbReference type="Proteomes" id="UP000282971"/>
    </source>
</evidence>
<dbReference type="CDD" id="cd06849">
    <property type="entry name" value="lipoyl_domain"/>
    <property type="match status" value="1"/>
</dbReference>
<dbReference type="Pfam" id="PF00364">
    <property type="entry name" value="Biotin_lipoyl"/>
    <property type="match status" value="1"/>
</dbReference>